<reference evidence="8" key="1">
    <citation type="submission" date="2021-09" db="EMBL/GenBank/DDBJ databases">
        <authorList>
            <consortium name="AG Swart"/>
            <person name="Singh M."/>
            <person name="Singh A."/>
            <person name="Seah K."/>
            <person name="Emmerich C."/>
        </authorList>
    </citation>
    <scope>NUCLEOTIDE SEQUENCE</scope>
    <source>
        <strain evidence="8">ATCC30299</strain>
    </source>
</reference>
<dbReference type="GO" id="GO:0005737">
    <property type="term" value="C:cytoplasm"/>
    <property type="evidence" value="ECO:0007669"/>
    <property type="project" value="TreeGrafter"/>
</dbReference>
<feature type="binding site" evidence="5">
    <location>
        <position position="234"/>
    </location>
    <ligand>
        <name>substrate</name>
    </ligand>
</feature>
<dbReference type="InterPro" id="IPR046372">
    <property type="entry name" value="PARG_cat_C"/>
</dbReference>
<accession>A0AAU9ISK1</accession>
<dbReference type="GO" id="GO:0006282">
    <property type="term" value="P:regulation of DNA repair"/>
    <property type="evidence" value="ECO:0007669"/>
    <property type="project" value="InterPro"/>
</dbReference>
<dbReference type="GO" id="GO:1990966">
    <property type="term" value="P:ATP generation from poly-ADP-D-ribose"/>
    <property type="evidence" value="ECO:0007669"/>
    <property type="project" value="TreeGrafter"/>
</dbReference>
<feature type="active site" evidence="4">
    <location>
        <position position="235"/>
    </location>
</feature>
<dbReference type="Proteomes" id="UP001162131">
    <property type="component" value="Unassembled WGS sequence"/>
</dbReference>
<dbReference type="GO" id="GO:0005634">
    <property type="term" value="C:nucleus"/>
    <property type="evidence" value="ECO:0007669"/>
    <property type="project" value="TreeGrafter"/>
</dbReference>
<evidence type="ECO:0000256" key="2">
    <source>
        <dbReference type="ARBA" id="ARBA00012255"/>
    </source>
</evidence>
<gene>
    <name evidence="8" type="ORF">BSTOLATCC_MIC15631</name>
</gene>
<protein>
    <recommendedName>
        <fullName evidence="2">poly(ADP-ribose) glycohydrolase</fullName>
        <ecNumber evidence="2">3.2.1.143</ecNumber>
    </recommendedName>
</protein>
<dbReference type="EC" id="3.2.1.143" evidence="2"/>
<feature type="domain" description="PARG helical" evidence="7">
    <location>
        <begin position="75"/>
        <end position="177"/>
    </location>
</feature>
<dbReference type="EMBL" id="CAJZBQ010000015">
    <property type="protein sequence ID" value="CAG9316192.1"/>
    <property type="molecule type" value="Genomic_DNA"/>
</dbReference>
<evidence type="ECO:0000259" key="6">
    <source>
        <dbReference type="Pfam" id="PF05028"/>
    </source>
</evidence>
<dbReference type="PANTHER" id="PTHR12837">
    <property type="entry name" value="POLY ADP-RIBOSE GLYCOHYDROLASE"/>
    <property type="match status" value="1"/>
</dbReference>
<feature type="binding site" evidence="5">
    <location>
        <position position="275"/>
    </location>
    <ligand>
        <name>substrate</name>
    </ligand>
</feature>
<evidence type="ECO:0000256" key="1">
    <source>
        <dbReference type="ARBA" id="ARBA00009545"/>
    </source>
</evidence>
<evidence type="ECO:0000256" key="4">
    <source>
        <dbReference type="PIRSR" id="PIRSR607724-1"/>
    </source>
</evidence>
<keyword evidence="9" id="KW-1185">Reference proteome</keyword>
<dbReference type="AlphaFoldDB" id="A0AAU9ISK1"/>
<dbReference type="InterPro" id="IPR007724">
    <property type="entry name" value="Poly_GlycHdrlase"/>
</dbReference>
<proteinExistence type="inferred from homology"/>
<comment type="similarity">
    <text evidence="1">Belongs to the poly(ADP-ribose) glycohydrolase family.</text>
</comment>
<sequence length="464" mass="53224">MADAQLEIPIVYDSEEWIDSCKVITDISEGSATNCNDLRDLIEELQGINWKCEHELSGITQVLDTQGCRLFGFDNLYSEVLPWLASKILQIPKLFPSGIPMLRQSKSQFLLFSREQCVALLGALFLAATKYNHMALYEDSYTTTSQQCKLLSFVNYFTMMHEQPPEYLTSTFISFERISSEIKPLSHWSCLKDKLSQVTISGNLSIEDSPDPCLRIDFANKFIGGGTLLHGNVQEEIAFTIHPEMIISMMISDVMLDNEAIIIVGAQRTTLHRGYGSNCSYVERFHDRRPLDNLNRIDTHEAAIDALELMLDPESQYQDLLLEREINKAYIGFLGDSHERKEFVEKELNRAFEARNKEKSGEEEKKEEKLRPIATGKWGCGMFGGDPELKLIIQWIAATKARRDMIFMTFNDENLKRKSERLIEKYKNVNIEKLMTDLRKVLNEKRNDNQGSVIELMLELIESS</sequence>
<evidence type="ECO:0000256" key="5">
    <source>
        <dbReference type="PIRSR" id="PIRSR607724-2"/>
    </source>
</evidence>
<evidence type="ECO:0000259" key="7">
    <source>
        <dbReference type="Pfam" id="PF20811"/>
    </source>
</evidence>
<name>A0AAU9ISK1_9CILI</name>
<dbReference type="Pfam" id="PF20811">
    <property type="entry name" value="PARG_cat_N"/>
    <property type="match status" value="1"/>
</dbReference>
<dbReference type="GO" id="GO:0009225">
    <property type="term" value="P:nucleotide-sugar metabolic process"/>
    <property type="evidence" value="ECO:0007669"/>
    <property type="project" value="TreeGrafter"/>
</dbReference>
<dbReference type="GO" id="GO:0004649">
    <property type="term" value="F:poly(ADP-ribose) glycohydrolase activity"/>
    <property type="evidence" value="ECO:0007669"/>
    <property type="project" value="UniProtKB-EC"/>
</dbReference>
<keyword evidence="3" id="KW-0378">Hydrolase</keyword>
<feature type="domain" description="PARG catalytic Macro" evidence="6">
    <location>
        <begin position="187"/>
        <end position="416"/>
    </location>
</feature>
<feature type="binding site" evidence="5">
    <location>
        <position position="220"/>
    </location>
    <ligand>
        <name>substrate</name>
    </ligand>
</feature>
<evidence type="ECO:0000256" key="3">
    <source>
        <dbReference type="ARBA" id="ARBA00022801"/>
    </source>
</evidence>
<dbReference type="GO" id="GO:0005975">
    <property type="term" value="P:carbohydrate metabolic process"/>
    <property type="evidence" value="ECO:0007669"/>
    <property type="project" value="InterPro"/>
</dbReference>
<organism evidence="8 9">
    <name type="scientific">Blepharisma stoltei</name>
    <dbReference type="NCBI Taxonomy" id="1481888"/>
    <lineage>
        <taxon>Eukaryota</taxon>
        <taxon>Sar</taxon>
        <taxon>Alveolata</taxon>
        <taxon>Ciliophora</taxon>
        <taxon>Postciliodesmatophora</taxon>
        <taxon>Heterotrichea</taxon>
        <taxon>Heterotrichida</taxon>
        <taxon>Blepharismidae</taxon>
        <taxon>Blepharisma</taxon>
    </lineage>
</organism>
<feature type="active site" evidence="4">
    <location>
        <position position="236"/>
    </location>
</feature>
<evidence type="ECO:0000313" key="8">
    <source>
        <dbReference type="EMBL" id="CAG9316192.1"/>
    </source>
</evidence>
<dbReference type="Pfam" id="PF05028">
    <property type="entry name" value="PARG_cat_C"/>
    <property type="match status" value="1"/>
</dbReference>
<evidence type="ECO:0000313" key="9">
    <source>
        <dbReference type="Proteomes" id="UP001162131"/>
    </source>
</evidence>
<comment type="caution">
    <text evidence="8">The sequence shown here is derived from an EMBL/GenBank/DDBJ whole genome shotgun (WGS) entry which is preliminary data.</text>
</comment>
<dbReference type="InterPro" id="IPR048362">
    <property type="entry name" value="PARG_helical"/>
</dbReference>
<dbReference type="PANTHER" id="PTHR12837:SF0">
    <property type="entry name" value="POLY(ADP-RIBOSE) GLYCOHYDROLASE"/>
    <property type="match status" value="1"/>
</dbReference>
<feature type="active site" evidence="4">
    <location>
        <position position="217"/>
    </location>
</feature>